<evidence type="ECO:0000256" key="1">
    <source>
        <dbReference type="ARBA" id="ARBA00004571"/>
    </source>
</evidence>
<dbReference type="InterPro" id="IPR039426">
    <property type="entry name" value="TonB-dep_rcpt-like"/>
</dbReference>
<evidence type="ECO:0000313" key="10">
    <source>
        <dbReference type="EMBL" id="MFD1875606.1"/>
    </source>
</evidence>
<evidence type="ECO:0000256" key="3">
    <source>
        <dbReference type="ARBA" id="ARBA00022452"/>
    </source>
</evidence>
<name>A0ABW4R2N8_9BACT</name>
<evidence type="ECO:0000256" key="8">
    <source>
        <dbReference type="SAM" id="SignalP"/>
    </source>
</evidence>
<keyword evidence="4 7" id="KW-0812">Transmembrane</keyword>
<keyword evidence="11" id="KW-1185">Reference proteome</keyword>
<comment type="similarity">
    <text evidence="7">Belongs to the TonB-dependent receptor family.</text>
</comment>
<evidence type="ECO:0000313" key="11">
    <source>
        <dbReference type="Proteomes" id="UP001597197"/>
    </source>
</evidence>
<evidence type="ECO:0000256" key="6">
    <source>
        <dbReference type="ARBA" id="ARBA00023237"/>
    </source>
</evidence>
<evidence type="ECO:0000259" key="9">
    <source>
        <dbReference type="Pfam" id="PF07715"/>
    </source>
</evidence>
<dbReference type="SUPFAM" id="SSF56935">
    <property type="entry name" value="Porins"/>
    <property type="match status" value="1"/>
</dbReference>
<dbReference type="EMBL" id="JBHUFD010000019">
    <property type="protein sequence ID" value="MFD1875606.1"/>
    <property type="molecule type" value="Genomic_DNA"/>
</dbReference>
<keyword evidence="2 7" id="KW-0813">Transport</keyword>
<evidence type="ECO:0000256" key="7">
    <source>
        <dbReference type="PROSITE-ProRule" id="PRU01360"/>
    </source>
</evidence>
<dbReference type="Gene3D" id="2.40.170.20">
    <property type="entry name" value="TonB-dependent receptor, beta-barrel domain"/>
    <property type="match status" value="1"/>
</dbReference>
<dbReference type="SUPFAM" id="SSF49464">
    <property type="entry name" value="Carboxypeptidase regulatory domain-like"/>
    <property type="match status" value="1"/>
</dbReference>
<proteinExistence type="inferred from homology"/>
<feature type="signal peptide" evidence="8">
    <location>
        <begin position="1"/>
        <end position="30"/>
    </location>
</feature>
<keyword evidence="8" id="KW-0732">Signal</keyword>
<protein>
    <submittedName>
        <fullName evidence="10">SusC/RagA family TonB-linked outer membrane protein</fullName>
    </submittedName>
</protein>
<accession>A0ABW4R2N8</accession>
<comment type="subcellular location">
    <subcellularLocation>
        <location evidence="1 7">Cell outer membrane</location>
        <topology evidence="1 7">Multi-pass membrane protein</topology>
    </subcellularLocation>
</comment>
<comment type="caution">
    <text evidence="10">The sequence shown here is derived from an EMBL/GenBank/DDBJ whole genome shotgun (WGS) entry which is preliminary data.</text>
</comment>
<evidence type="ECO:0000256" key="2">
    <source>
        <dbReference type="ARBA" id="ARBA00022448"/>
    </source>
</evidence>
<feature type="domain" description="TonB-dependent receptor plug" evidence="9">
    <location>
        <begin position="138"/>
        <end position="249"/>
    </location>
</feature>
<dbReference type="NCBIfam" id="TIGR04056">
    <property type="entry name" value="OMP_RagA_SusC"/>
    <property type="match status" value="1"/>
</dbReference>
<gene>
    <name evidence="10" type="ORF">ACFSDX_24455</name>
</gene>
<dbReference type="PROSITE" id="PS52016">
    <property type="entry name" value="TONB_DEPENDENT_REC_3"/>
    <property type="match status" value="1"/>
</dbReference>
<dbReference type="NCBIfam" id="TIGR04057">
    <property type="entry name" value="SusC_RagA_signa"/>
    <property type="match status" value="1"/>
</dbReference>
<dbReference type="Pfam" id="PF13715">
    <property type="entry name" value="CarbopepD_reg_2"/>
    <property type="match status" value="1"/>
</dbReference>
<dbReference type="InterPro" id="IPR012910">
    <property type="entry name" value="Plug_dom"/>
</dbReference>
<dbReference type="InterPro" id="IPR023997">
    <property type="entry name" value="TonB-dep_OMP_SusC/RagA_CS"/>
</dbReference>
<dbReference type="Proteomes" id="UP001597197">
    <property type="component" value="Unassembled WGS sequence"/>
</dbReference>
<dbReference type="InterPro" id="IPR008969">
    <property type="entry name" value="CarboxyPept-like_regulatory"/>
</dbReference>
<evidence type="ECO:0000256" key="4">
    <source>
        <dbReference type="ARBA" id="ARBA00022692"/>
    </source>
</evidence>
<dbReference type="InterPro" id="IPR023996">
    <property type="entry name" value="TonB-dep_OMP_SusC/RagA"/>
</dbReference>
<dbReference type="InterPro" id="IPR036942">
    <property type="entry name" value="Beta-barrel_TonB_sf"/>
</dbReference>
<dbReference type="Gene3D" id="2.170.130.10">
    <property type="entry name" value="TonB-dependent receptor, plug domain"/>
    <property type="match status" value="1"/>
</dbReference>
<organism evidence="10 11">
    <name type="scientific">Hymenobacter bucti</name>
    <dbReference type="NCBI Taxonomy" id="1844114"/>
    <lineage>
        <taxon>Bacteria</taxon>
        <taxon>Pseudomonadati</taxon>
        <taxon>Bacteroidota</taxon>
        <taxon>Cytophagia</taxon>
        <taxon>Cytophagales</taxon>
        <taxon>Hymenobacteraceae</taxon>
        <taxon>Hymenobacter</taxon>
    </lineage>
</organism>
<keyword evidence="3 7" id="KW-1134">Transmembrane beta strand</keyword>
<sequence length="1058" mass="114604">MSAPLQFLLLRRAAGPLLLLPALSLSSAQGAIFRPPFTVQTRSTADITVTGRVTSEEEGEGLPGVTVLVKGTSNGTATDTDGRFTLTVPDNAVLVFSSVGFKGREVAVSGTTLNVKLTADNKALDEVVVVGYGTQNRKDLTGSVASVKADEIEKLPVSSVDQALQGKVAGVQIATTSGEPGGSPNILIRGVSSITGGAQPLVVIDGFPVSNADGSNPLNALDPRDIESLDVLKDASATAIYGSRGSNGVILITTKRGKLGKSRVGLEIYGGVQQVVKRIEMMNAQEFAQYTIDGRNAGYLDNTPSTPTFTPRITDSNAVRPGGNYDIPAALSNPAALGEGTDWQDQIFRTAPISNYKATLSGGTDALKYSVSGGFFSQEGTVINTYLRRFNFKANLDSRLNDKIKVGVSLLPTYSTQKRLQTAEHYAAYGVIQAAMGISPHLQPRDADGNYTYQDGDNQIDIKNPLRIADEYNNTNNSFRMLANSYIEYDILRDLKLRTTIGGDIFQNQYRVFVPSTLAGGSNYTQAASANAYNQLNTSWANENTLTYNKAFSDNHVLNVVAGVTFQKFYTNRLAASAANFANDLLPNINGGTVNGGGETIGRETLMSYLARVNYTLYRRFLFTATIRRDGSSKFGPNNRWGNFPSASFAYRLTEENFMKVVPAINDLKFRVGYGLTGNNNIGNYRFLSQLTSTNYIIGDANATGLSPNSFANPNLAWEAMEQLNLGLDIALFKNRITLTADAYNRVNRDMLFEIQTPAATGLTTATVNLGAVRNRGLEFALGTQNIVSPNFGWSTNFNISFNQNRVLEMSTDADKIFGNTGGRGNTNITQVGQPIGSFYGRQAIGVFQSDKEASEYGKQPFARAGDVKWADTNNDGTVNDDDRAVLGSPLPKYTLGFNNNFTYKAFSLDIFTNAVVGNKIYNALFAFNNTGTVNNTTYVNDRRWRSPEQPGDGHWGRAIRGGRNNNTLFSDLYVFDGSYLRIRNVVLNFTVPPAVVKRLGMQSVRLNVTGTNLFTFSDYPGYDPEVGNAGNDQRALGVDFGTYPVSRVITVGLNATF</sequence>
<dbReference type="RefSeq" id="WP_382318479.1">
    <property type="nucleotide sequence ID" value="NZ_JBHUFD010000019.1"/>
</dbReference>
<dbReference type="Pfam" id="PF07715">
    <property type="entry name" value="Plug"/>
    <property type="match status" value="1"/>
</dbReference>
<evidence type="ECO:0000256" key="5">
    <source>
        <dbReference type="ARBA" id="ARBA00023136"/>
    </source>
</evidence>
<dbReference type="InterPro" id="IPR037066">
    <property type="entry name" value="Plug_dom_sf"/>
</dbReference>
<reference evidence="11" key="1">
    <citation type="journal article" date="2019" name="Int. J. Syst. Evol. Microbiol.">
        <title>The Global Catalogue of Microorganisms (GCM) 10K type strain sequencing project: providing services to taxonomists for standard genome sequencing and annotation.</title>
        <authorList>
            <consortium name="The Broad Institute Genomics Platform"/>
            <consortium name="The Broad Institute Genome Sequencing Center for Infectious Disease"/>
            <person name="Wu L."/>
            <person name="Ma J."/>
        </authorList>
    </citation>
    <scope>NUCLEOTIDE SEQUENCE [LARGE SCALE GENOMIC DNA]</scope>
    <source>
        <strain evidence="11">CGMCC 1.15795</strain>
    </source>
</reference>
<keyword evidence="6 7" id="KW-0998">Cell outer membrane</keyword>
<feature type="chain" id="PRO_5046008297" evidence="8">
    <location>
        <begin position="31"/>
        <end position="1058"/>
    </location>
</feature>
<keyword evidence="5 7" id="KW-0472">Membrane</keyword>
<dbReference type="Gene3D" id="2.60.40.1120">
    <property type="entry name" value="Carboxypeptidase-like, regulatory domain"/>
    <property type="match status" value="1"/>
</dbReference>